<dbReference type="GeneID" id="83054585"/>
<sequence length="223" mass="26061">MMQSVRFGVFIDTLKSKFIYIILLAIIFSLGLVIEKTFFTDYVLQSTRFHTEKTIKIEYNQPLMFNNSLDYGTFLKSYSEIDLFLKQSENRFDYKKINRDWDKLTEIQKVEWLQKHIHVVDIHSGVIQYIFSLSADDAKDYEYIKLYGVKYLDEYISFAESRIEKITPQSQFKEISAYTLEPKLLVNDKSIIILKYGIIGAVLGTIIGAVIVFLISIRNEKNG</sequence>
<evidence type="ECO:0000313" key="3">
    <source>
        <dbReference type="Proteomes" id="UP000434554"/>
    </source>
</evidence>
<dbReference type="RefSeq" id="WP_127007384.1">
    <property type="nucleotide sequence ID" value="NZ_JBPFKZ010000005.1"/>
</dbReference>
<feature type="transmembrane region" description="Helical" evidence="1">
    <location>
        <begin position="18"/>
        <end position="39"/>
    </location>
</feature>
<gene>
    <name evidence="2" type="ORF">F8R14_06770</name>
</gene>
<evidence type="ECO:0000313" key="2">
    <source>
        <dbReference type="EMBL" id="KAB1478181.1"/>
    </source>
</evidence>
<name>A0A833CBI8_9FIRM</name>
<protein>
    <recommendedName>
        <fullName evidence="4">Chain-length determining protein</fullName>
    </recommendedName>
</protein>
<evidence type="ECO:0000256" key="1">
    <source>
        <dbReference type="SAM" id="Phobius"/>
    </source>
</evidence>
<evidence type="ECO:0008006" key="4">
    <source>
        <dbReference type="Google" id="ProtNLM"/>
    </source>
</evidence>
<dbReference type="Proteomes" id="UP000434554">
    <property type="component" value="Unassembled WGS sequence"/>
</dbReference>
<organism evidence="2 3">
    <name type="scientific">Veillonella seminalis</name>
    <dbReference type="NCBI Taxonomy" id="1502943"/>
    <lineage>
        <taxon>Bacteria</taxon>
        <taxon>Bacillati</taxon>
        <taxon>Bacillota</taxon>
        <taxon>Negativicutes</taxon>
        <taxon>Veillonellales</taxon>
        <taxon>Veillonellaceae</taxon>
        <taxon>Veillonella</taxon>
    </lineage>
</organism>
<dbReference type="AlphaFoldDB" id="A0A833CBI8"/>
<keyword evidence="1" id="KW-1133">Transmembrane helix</keyword>
<reference evidence="2 3" key="1">
    <citation type="submission" date="2019-09" db="EMBL/GenBank/DDBJ databases">
        <title>Draft genome sequence of 3 type strains from the CCUG.</title>
        <authorList>
            <person name="Pineiro-Iglesias B."/>
            <person name="Tunovic T."/>
            <person name="Unosson C."/>
            <person name="Inganas E."/>
            <person name="Ohlen M."/>
            <person name="Cardew S."/>
            <person name="Jensie-Markopoulos S."/>
            <person name="Salva-Serra F."/>
            <person name="Jaen-Luchoro D."/>
            <person name="Karlsson R."/>
            <person name="Svensson-Stadler L."/>
            <person name="Chun J."/>
            <person name="Moore E."/>
        </authorList>
    </citation>
    <scope>NUCLEOTIDE SEQUENCE [LARGE SCALE GENOMIC DNA]</scope>
    <source>
        <strain evidence="2 3">CCUG 65427</strain>
    </source>
</reference>
<comment type="caution">
    <text evidence="2">The sequence shown here is derived from an EMBL/GenBank/DDBJ whole genome shotgun (WGS) entry which is preliminary data.</text>
</comment>
<keyword evidence="1" id="KW-0812">Transmembrane</keyword>
<keyword evidence="1" id="KW-0472">Membrane</keyword>
<proteinExistence type="predicted"/>
<dbReference type="EMBL" id="WBKH01000006">
    <property type="protein sequence ID" value="KAB1478181.1"/>
    <property type="molecule type" value="Genomic_DNA"/>
</dbReference>
<feature type="transmembrane region" description="Helical" evidence="1">
    <location>
        <begin position="193"/>
        <end position="217"/>
    </location>
</feature>
<accession>A0A833CBI8</accession>